<dbReference type="Proteomes" id="UP001152799">
    <property type="component" value="Chromosome 11"/>
</dbReference>
<evidence type="ECO:0000256" key="1">
    <source>
        <dbReference type="ARBA" id="ARBA00000032"/>
    </source>
</evidence>
<evidence type="ECO:0000256" key="2">
    <source>
        <dbReference type="ARBA" id="ARBA00005375"/>
    </source>
</evidence>
<evidence type="ECO:0000256" key="7">
    <source>
        <dbReference type="ARBA" id="ARBA00023180"/>
    </source>
</evidence>
<evidence type="ECO:0000256" key="3">
    <source>
        <dbReference type="ARBA" id="ARBA00012646"/>
    </source>
</evidence>
<dbReference type="InterPro" id="IPR000560">
    <property type="entry name" value="His_Pase_clade-2"/>
</dbReference>
<protein>
    <recommendedName>
        <fullName evidence="3">acid phosphatase</fullName>
        <ecNumber evidence="3">3.1.3.2</ecNumber>
    </recommendedName>
</protein>
<keyword evidence="4 8" id="KW-0732">Signal</keyword>
<dbReference type="OrthoDB" id="10257284at2759"/>
<dbReference type="GO" id="GO:0003993">
    <property type="term" value="F:acid phosphatase activity"/>
    <property type="evidence" value="ECO:0007669"/>
    <property type="project" value="UniProtKB-EC"/>
</dbReference>
<keyword evidence="6" id="KW-1015">Disulfide bond</keyword>
<proteinExistence type="inferred from homology"/>
<organism evidence="9 10">
    <name type="scientific">Ceutorhynchus assimilis</name>
    <name type="common">cabbage seed weevil</name>
    <dbReference type="NCBI Taxonomy" id="467358"/>
    <lineage>
        <taxon>Eukaryota</taxon>
        <taxon>Metazoa</taxon>
        <taxon>Ecdysozoa</taxon>
        <taxon>Arthropoda</taxon>
        <taxon>Hexapoda</taxon>
        <taxon>Insecta</taxon>
        <taxon>Pterygota</taxon>
        <taxon>Neoptera</taxon>
        <taxon>Endopterygota</taxon>
        <taxon>Coleoptera</taxon>
        <taxon>Polyphaga</taxon>
        <taxon>Cucujiformia</taxon>
        <taxon>Curculionidae</taxon>
        <taxon>Ceutorhynchinae</taxon>
        <taxon>Ceutorhynchus</taxon>
    </lineage>
</organism>
<dbReference type="CDD" id="cd07061">
    <property type="entry name" value="HP_HAP_like"/>
    <property type="match status" value="1"/>
</dbReference>
<evidence type="ECO:0000256" key="6">
    <source>
        <dbReference type="ARBA" id="ARBA00023157"/>
    </source>
</evidence>
<gene>
    <name evidence="9" type="ORF">CEUTPL_LOCUS3098</name>
</gene>
<evidence type="ECO:0000256" key="8">
    <source>
        <dbReference type="SAM" id="SignalP"/>
    </source>
</evidence>
<dbReference type="SUPFAM" id="SSF53254">
    <property type="entry name" value="Phosphoglycerate mutase-like"/>
    <property type="match status" value="1"/>
</dbReference>
<dbReference type="AlphaFoldDB" id="A0A9N9MG23"/>
<feature type="chain" id="PRO_5040143796" description="acid phosphatase" evidence="8">
    <location>
        <begin position="18"/>
        <end position="391"/>
    </location>
</feature>
<keyword evidence="7" id="KW-0325">Glycoprotein</keyword>
<reference evidence="9" key="1">
    <citation type="submission" date="2022-01" db="EMBL/GenBank/DDBJ databases">
        <authorList>
            <person name="King R."/>
        </authorList>
    </citation>
    <scope>NUCLEOTIDE SEQUENCE</scope>
</reference>
<evidence type="ECO:0000313" key="10">
    <source>
        <dbReference type="Proteomes" id="UP001152799"/>
    </source>
</evidence>
<feature type="signal peptide" evidence="8">
    <location>
        <begin position="1"/>
        <end position="17"/>
    </location>
</feature>
<sequence length="391" mass="45884">MASIIVFFVCLVSLVQSYPKSSYFQDEFQHNDYFDHQHHHHYHHDHEDNEISNTLVLSHVIFRHGNRTPDSFQELYPNDPYLNETYYPYGLGQLTNAGKLREYSIGTSLRFRYKSFLNDLFLPSEVEAISTDYNRTKASLELALAGLFPTKNEQIWNPDILWQPVPYNYLPRSEDKVLLGVLCPNFLKEYDEVERSLEYRNKLKKFRKVFNYVAKNSGLNVTTFQHIYNLYFGLSTEEEYGLVLPQWTEKVWPDIITDLAMKEYSVMMATQNLRKLASGYFLKKILADTKAKMLNTNNEKKIYLYSAHENNVAQFLIMLGVFEPHIPNYGAHVIVELHQINGEYGFKVFYQNYNSEEPEQMQIPNCEAFCEFGKFVELFRSFIPDDSLCGN</sequence>
<name>A0A9N9MG23_9CUCU</name>
<dbReference type="PANTHER" id="PTHR11567:SF211">
    <property type="entry name" value="PROSTATIC ACID PHOSPHATASE"/>
    <property type="match status" value="1"/>
</dbReference>
<keyword evidence="10" id="KW-1185">Reference proteome</keyword>
<evidence type="ECO:0000256" key="5">
    <source>
        <dbReference type="ARBA" id="ARBA00022801"/>
    </source>
</evidence>
<dbReference type="Gene3D" id="3.40.50.1240">
    <property type="entry name" value="Phosphoglycerate mutase-like"/>
    <property type="match status" value="1"/>
</dbReference>
<dbReference type="Pfam" id="PF00328">
    <property type="entry name" value="His_Phos_2"/>
    <property type="match status" value="1"/>
</dbReference>
<dbReference type="InterPro" id="IPR029033">
    <property type="entry name" value="His_PPase_superfam"/>
</dbReference>
<evidence type="ECO:0000256" key="4">
    <source>
        <dbReference type="ARBA" id="ARBA00022729"/>
    </source>
</evidence>
<accession>A0A9N9MG23</accession>
<dbReference type="PANTHER" id="PTHR11567">
    <property type="entry name" value="ACID PHOSPHATASE-RELATED"/>
    <property type="match status" value="1"/>
</dbReference>
<comment type="similarity">
    <text evidence="2">Belongs to the histidine acid phosphatase family.</text>
</comment>
<evidence type="ECO:0000313" key="9">
    <source>
        <dbReference type="EMBL" id="CAG9762419.1"/>
    </source>
</evidence>
<dbReference type="EC" id="3.1.3.2" evidence="3"/>
<dbReference type="EMBL" id="OU892287">
    <property type="protein sequence ID" value="CAG9762419.1"/>
    <property type="molecule type" value="Genomic_DNA"/>
</dbReference>
<keyword evidence="5" id="KW-0378">Hydrolase</keyword>
<dbReference type="InterPro" id="IPR050645">
    <property type="entry name" value="Histidine_acid_phosphatase"/>
</dbReference>
<comment type="catalytic activity">
    <reaction evidence="1">
        <text>a phosphate monoester + H2O = an alcohol + phosphate</text>
        <dbReference type="Rhea" id="RHEA:15017"/>
        <dbReference type="ChEBI" id="CHEBI:15377"/>
        <dbReference type="ChEBI" id="CHEBI:30879"/>
        <dbReference type="ChEBI" id="CHEBI:43474"/>
        <dbReference type="ChEBI" id="CHEBI:67140"/>
        <dbReference type="EC" id="3.1.3.2"/>
    </reaction>
</comment>